<name>K9TPH5_9CYAN</name>
<dbReference type="OrthoDB" id="582807at2"/>
<accession>K9TPH5</accession>
<dbReference type="Proteomes" id="UP000010367">
    <property type="component" value="Chromosome"/>
</dbReference>
<protein>
    <submittedName>
        <fullName evidence="1">Uncharacterized protein</fullName>
    </submittedName>
</protein>
<dbReference type="eggNOG" id="ENOG50345AY">
    <property type="taxonomic scope" value="Bacteria"/>
</dbReference>
<sequence length="119" mass="13800">MTIEPLKLQDTLEDLEIEDLFSNITADLVEYKAHEPFINRLFSHQAGTWLEIADLVQDLPDIKAQLQEINERYDGNFQVSWLEGPDGIDSTGYCLMVFLADTLQWTNVAIYNKARFFRN</sequence>
<organism evidence="1 2">
    <name type="scientific">Oscillatoria acuminata PCC 6304</name>
    <dbReference type="NCBI Taxonomy" id="56110"/>
    <lineage>
        <taxon>Bacteria</taxon>
        <taxon>Bacillati</taxon>
        <taxon>Cyanobacteriota</taxon>
        <taxon>Cyanophyceae</taxon>
        <taxon>Oscillatoriophycideae</taxon>
        <taxon>Oscillatoriales</taxon>
        <taxon>Oscillatoriaceae</taxon>
        <taxon>Oscillatoria</taxon>
    </lineage>
</organism>
<dbReference type="EMBL" id="CP003607">
    <property type="protein sequence ID" value="AFY83909.1"/>
    <property type="molecule type" value="Genomic_DNA"/>
</dbReference>
<dbReference type="RefSeq" id="WP_015150532.1">
    <property type="nucleotide sequence ID" value="NC_019693.1"/>
</dbReference>
<evidence type="ECO:0000313" key="1">
    <source>
        <dbReference type="EMBL" id="AFY83909.1"/>
    </source>
</evidence>
<reference evidence="1 2" key="1">
    <citation type="submission" date="2012-06" db="EMBL/GenBank/DDBJ databases">
        <title>Finished chromosome of genome of Oscillatoria acuminata PCC 6304.</title>
        <authorList>
            <consortium name="US DOE Joint Genome Institute"/>
            <person name="Gugger M."/>
            <person name="Coursin T."/>
            <person name="Rippka R."/>
            <person name="Tandeau De Marsac N."/>
            <person name="Huntemann M."/>
            <person name="Wei C.-L."/>
            <person name="Han J."/>
            <person name="Detter J.C."/>
            <person name="Han C."/>
            <person name="Tapia R."/>
            <person name="Davenport K."/>
            <person name="Daligault H."/>
            <person name="Erkkila T."/>
            <person name="Gu W."/>
            <person name="Munk A.C.C."/>
            <person name="Teshima H."/>
            <person name="Xu Y."/>
            <person name="Chain P."/>
            <person name="Chen A."/>
            <person name="Krypides N."/>
            <person name="Mavromatis K."/>
            <person name="Markowitz V."/>
            <person name="Szeto E."/>
            <person name="Ivanova N."/>
            <person name="Mikhailova N."/>
            <person name="Ovchinnikova G."/>
            <person name="Pagani I."/>
            <person name="Pati A."/>
            <person name="Goodwin L."/>
            <person name="Peters L."/>
            <person name="Pitluck S."/>
            <person name="Woyke T."/>
            <person name="Kerfeld C."/>
        </authorList>
    </citation>
    <scope>NUCLEOTIDE SEQUENCE [LARGE SCALE GENOMIC DNA]</scope>
    <source>
        <strain evidence="1 2">PCC 6304</strain>
    </source>
</reference>
<dbReference type="HOGENOM" id="CLU_2059021_0_0_3"/>
<dbReference type="InParanoid" id="K9TPH5"/>
<dbReference type="KEGG" id="oac:Oscil6304_4389"/>
<keyword evidence="2" id="KW-1185">Reference proteome</keyword>
<dbReference type="AlphaFoldDB" id="K9TPH5"/>
<evidence type="ECO:0000313" key="2">
    <source>
        <dbReference type="Proteomes" id="UP000010367"/>
    </source>
</evidence>
<gene>
    <name evidence="1" type="ORF">Oscil6304_4389</name>
</gene>
<proteinExistence type="predicted"/>